<reference evidence="2 3" key="1">
    <citation type="journal article" date="2018" name="Aquat. Microb. Ecol.">
        <title>Gammaproteobacterial methanotrophs dominate.</title>
        <authorList>
            <person name="Rissanen A.J."/>
            <person name="Saarenheimo J."/>
            <person name="Tiirola M."/>
            <person name="Peura S."/>
            <person name="Aalto S.L."/>
            <person name="Karvinen A."/>
            <person name="Nykanen H."/>
        </authorList>
    </citation>
    <scope>NUCLEOTIDE SEQUENCE [LARGE SCALE GENOMIC DNA]</scope>
    <source>
        <strain evidence="2">AMbin10</strain>
    </source>
</reference>
<organism evidence="2 3">
    <name type="scientific">Candidatus Methylumidiphilus alinenensis</name>
    <dbReference type="NCBI Taxonomy" id="2202197"/>
    <lineage>
        <taxon>Bacteria</taxon>
        <taxon>Pseudomonadati</taxon>
        <taxon>Pseudomonadota</taxon>
        <taxon>Gammaproteobacteria</taxon>
        <taxon>Methylococcales</taxon>
        <taxon>Candidatus Methylumidiphilus</taxon>
    </lineage>
</organism>
<dbReference type="GO" id="GO:0004029">
    <property type="term" value="F:aldehyde dehydrogenase (NAD+) activity"/>
    <property type="evidence" value="ECO:0007669"/>
    <property type="project" value="TreeGrafter"/>
</dbReference>
<feature type="domain" description="NAD-dependent epimerase/dehydratase" evidence="1">
    <location>
        <begin position="15"/>
        <end position="221"/>
    </location>
</feature>
<accession>A0A2W4QZM8</accession>
<dbReference type="Pfam" id="PF01370">
    <property type="entry name" value="Epimerase"/>
    <property type="match status" value="1"/>
</dbReference>
<dbReference type="EMBL" id="QJPH01000334">
    <property type="protein sequence ID" value="PZN77495.1"/>
    <property type="molecule type" value="Genomic_DNA"/>
</dbReference>
<sequence length="297" mass="32368">MIQKLEFDPKACIMIVGCGDIGLRVAALEQASGQTVVALARSESSAHNLSQHGIKSIQGDLDQLKTLYDLPTELTVLYYFAPPPATGGDDSRLAAFVNALGKQALPRRVVYISTSGVYGDCGGEWVNEDSAVSPRSDRARRRAAAEKHLVEWCAGEGMESVILRVPGIYGPGRLPSERIRRAVPVVRLEDSPWSNRIHADDLAQACFLAGHRRGAAGIYNISDGNPTTMTDYFNRVADFLGLPRPPVISMEEAKNTLGPGILSFLEESKRLDNKRMLEELGVVLRYPNLALGLPHCD</sequence>
<dbReference type="InterPro" id="IPR036291">
    <property type="entry name" value="NAD(P)-bd_dom_sf"/>
</dbReference>
<evidence type="ECO:0000259" key="1">
    <source>
        <dbReference type="Pfam" id="PF01370"/>
    </source>
</evidence>
<dbReference type="InterPro" id="IPR051783">
    <property type="entry name" value="NAD(P)-dependent_oxidoreduct"/>
</dbReference>
<dbReference type="PANTHER" id="PTHR48079:SF6">
    <property type="entry name" value="NAD(P)-BINDING DOMAIN-CONTAINING PROTEIN-RELATED"/>
    <property type="match status" value="1"/>
</dbReference>
<dbReference type="SUPFAM" id="SSF51735">
    <property type="entry name" value="NAD(P)-binding Rossmann-fold domains"/>
    <property type="match status" value="1"/>
</dbReference>
<comment type="caution">
    <text evidence="2">The sequence shown here is derived from an EMBL/GenBank/DDBJ whole genome shotgun (WGS) entry which is preliminary data.</text>
</comment>
<name>A0A2W4QZM8_9GAMM</name>
<dbReference type="InterPro" id="IPR001509">
    <property type="entry name" value="Epimerase_deHydtase"/>
</dbReference>
<dbReference type="PANTHER" id="PTHR48079">
    <property type="entry name" value="PROTEIN YEEZ"/>
    <property type="match status" value="1"/>
</dbReference>
<evidence type="ECO:0000313" key="3">
    <source>
        <dbReference type="Proteomes" id="UP000249396"/>
    </source>
</evidence>
<protein>
    <submittedName>
        <fullName evidence="2">NAD(P)-dependent oxidoreductase</fullName>
    </submittedName>
</protein>
<proteinExistence type="predicted"/>
<dbReference type="GO" id="GO:0005737">
    <property type="term" value="C:cytoplasm"/>
    <property type="evidence" value="ECO:0007669"/>
    <property type="project" value="TreeGrafter"/>
</dbReference>
<dbReference type="Proteomes" id="UP000249396">
    <property type="component" value="Unassembled WGS sequence"/>
</dbReference>
<evidence type="ECO:0000313" key="2">
    <source>
        <dbReference type="EMBL" id="PZN77495.1"/>
    </source>
</evidence>
<dbReference type="CDD" id="cd05266">
    <property type="entry name" value="SDR_a4"/>
    <property type="match status" value="1"/>
</dbReference>
<dbReference type="Gene3D" id="3.40.50.720">
    <property type="entry name" value="NAD(P)-binding Rossmann-like Domain"/>
    <property type="match status" value="1"/>
</dbReference>
<dbReference type="AlphaFoldDB" id="A0A2W4QZM8"/>
<gene>
    <name evidence="2" type="ORF">DM484_14490</name>
</gene>